<proteinExistence type="predicted"/>
<comment type="caution">
    <text evidence="2">The sequence shown here is derived from an EMBL/GenBank/DDBJ whole genome shotgun (WGS) entry which is preliminary data.</text>
</comment>
<evidence type="ECO:0000256" key="1">
    <source>
        <dbReference type="SAM" id="SignalP"/>
    </source>
</evidence>
<feature type="signal peptide" evidence="1">
    <location>
        <begin position="1"/>
        <end position="32"/>
    </location>
</feature>
<sequence length="215" mass="22942">MKSFFTLKTAQIALSLALCATSIIASTNLAQATDLTFNWKGDAGYSASFEFSYDQTTTPAIISESGAGATKALQSLNVSFFNPSQELIATKNEVVNGVSSNQFFEFNFDTTTGNLFGAIDVGTGSGIGDVFLSNVEAPGRIFISPGATSYLYQNITADYSQLLDSSPNQIKASAVPEPTTVLATLLEGMLGIALSSNKIAFFSRKPKKIYRTYRA</sequence>
<accession>A0A2R5G0V6</accession>
<organism evidence="2 3">
    <name type="scientific">Nostoc commune NIES-4072</name>
    <dbReference type="NCBI Taxonomy" id="2005467"/>
    <lineage>
        <taxon>Bacteria</taxon>
        <taxon>Bacillati</taxon>
        <taxon>Cyanobacteriota</taxon>
        <taxon>Cyanophyceae</taxon>
        <taxon>Nostocales</taxon>
        <taxon>Nostocaceae</taxon>
        <taxon>Nostoc</taxon>
    </lineage>
</organism>
<dbReference type="OrthoDB" id="458897at2"/>
<gene>
    <name evidence="2" type="ORF">NIES4072_70600</name>
</gene>
<feature type="chain" id="PRO_5015325461" description="PEP-CTERM protein-sorting domain-containing protein" evidence="1">
    <location>
        <begin position="33"/>
        <end position="215"/>
    </location>
</feature>
<dbReference type="RefSeq" id="WP_109013218.1">
    <property type="nucleotide sequence ID" value="NZ_BDUD01000002.1"/>
</dbReference>
<name>A0A2R5G0V6_NOSCO</name>
<evidence type="ECO:0008006" key="4">
    <source>
        <dbReference type="Google" id="ProtNLM"/>
    </source>
</evidence>
<keyword evidence="1" id="KW-0732">Signal</keyword>
<evidence type="ECO:0000313" key="3">
    <source>
        <dbReference type="Proteomes" id="UP000245124"/>
    </source>
</evidence>
<dbReference type="Proteomes" id="UP000245124">
    <property type="component" value="Unassembled WGS sequence"/>
</dbReference>
<keyword evidence="3" id="KW-1185">Reference proteome</keyword>
<evidence type="ECO:0000313" key="2">
    <source>
        <dbReference type="EMBL" id="GBG23348.1"/>
    </source>
</evidence>
<protein>
    <recommendedName>
        <fullName evidence="4">PEP-CTERM protein-sorting domain-containing protein</fullName>
    </recommendedName>
</protein>
<dbReference type="AlphaFoldDB" id="A0A2R5G0V6"/>
<reference evidence="2 3" key="1">
    <citation type="submission" date="2017-06" db="EMBL/GenBank/DDBJ databases">
        <title>Genome sequencing of cyanobaciteial culture collection at National Institute for Environmental Studies (NIES).</title>
        <authorList>
            <person name="Hirose Y."/>
            <person name="Shimura Y."/>
            <person name="Fujisawa T."/>
            <person name="Nakamura Y."/>
            <person name="Kawachi M."/>
        </authorList>
    </citation>
    <scope>NUCLEOTIDE SEQUENCE [LARGE SCALE GENOMIC DNA]</scope>
    <source>
        <strain evidence="2 3">NIES-4072</strain>
    </source>
</reference>
<dbReference type="EMBL" id="BDUD01000002">
    <property type="protein sequence ID" value="GBG23348.1"/>
    <property type="molecule type" value="Genomic_DNA"/>
</dbReference>